<dbReference type="RefSeq" id="WP_311630260.1">
    <property type="nucleotide sequence ID" value="NZ_JAVREN010000010.1"/>
</dbReference>
<protein>
    <recommendedName>
        <fullName evidence="3">Transposase</fullName>
    </recommendedName>
</protein>
<dbReference type="Proteomes" id="UP001183388">
    <property type="component" value="Unassembled WGS sequence"/>
</dbReference>
<keyword evidence="2" id="KW-1185">Reference proteome</keyword>
<gene>
    <name evidence="1" type="ORF">RM780_10115</name>
</gene>
<proteinExistence type="predicted"/>
<evidence type="ECO:0000313" key="1">
    <source>
        <dbReference type="EMBL" id="MDT0307317.1"/>
    </source>
</evidence>
<evidence type="ECO:0008006" key="3">
    <source>
        <dbReference type="Google" id="ProtNLM"/>
    </source>
</evidence>
<sequence>MFWTKRDSRLRFTRGGEGWYGLGTTQLIMWRCDRVAHVSAV</sequence>
<reference evidence="2" key="1">
    <citation type="submission" date="2023-07" db="EMBL/GenBank/DDBJ databases">
        <title>30 novel species of actinomycetes from the DSMZ collection.</title>
        <authorList>
            <person name="Nouioui I."/>
        </authorList>
    </citation>
    <scope>NUCLEOTIDE SEQUENCE [LARGE SCALE GENOMIC DNA]</scope>
    <source>
        <strain evidence="2">DSM 44917</strain>
    </source>
</reference>
<comment type="caution">
    <text evidence="1">The sequence shown here is derived from an EMBL/GenBank/DDBJ whole genome shotgun (WGS) entry which is preliminary data.</text>
</comment>
<dbReference type="EMBL" id="JAVREN010000010">
    <property type="protein sequence ID" value="MDT0307317.1"/>
    <property type="molecule type" value="Genomic_DNA"/>
</dbReference>
<accession>A0ABU2L740</accession>
<organism evidence="1 2">
    <name type="scientific">Streptomyces boetiae</name>
    <dbReference type="NCBI Taxonomy" id="3075541"/>
    <lineage>
        <taxon>Bacteria</taxon>
        <taxon>Bacillati</taxon>
        <taxon>Actinomycetota</taxon>
        <taxon>Actinomycetes</taxon>
        <taxon>Kitasatosporales</taxon>
        <taxon>Streptomycetaceae</taxon>
        <taxon>Streptomyces</taxon>
    </lineage>
</organism>
<evidence type="ECO:0000313" key="2">
    <source>
        <dbReference type="Proteomes" id="UP001183388"/>
    </source>
</evidence>
<name>A0ABU2L740_9ACTN</name>